<evidence type="ECO:0000313" key="2">
    <source>
        <dbReference type="Proteomes" id="UP000321363"/>
    </source>
</evidence>
<organism evidence="1 2">
    <name type="scientific">Metabacillus litoralis</name>
    <dbReference type="NCBI Taxonomy" id="152268"/>
    <lineage>
        <taxon>Bacteria</taxon>
        <taxon>Bacillati</taxon>
        <taxon>Bacillota</taxon>
        <taxon>Bacilli</taxon>
        <taxon>Bacillales</taxon>
        <taxon>Bacillaceae</taxon>
        <taxon>Metabacillus</taxon>
    </lineage>
</organism>
<dbReference type="EMBL" id="VOQF01000001">
    <property type="protein sequence ID" value="TXC93176.1"/>
    <property type="molecule type" value="Genomic_DNA"/>
</dbReference>
<dbReference type="RefSeq" id="WP_146946035.1">
    <property type="nucleotide sequence ID" value="NZ_VOQF01000001.1"/>
</dbReference>
<proteinExistence type="predicted"/>
<name>A0A5C6W5D9_9BACI</name>
<dbReference type="Proteomes" id="UP000321363">
    <property type="component" value="Unassembled WGS sequence"/>
</dbReference>
<evidence type="ECO:0000313" key="1">
    <source>
        <dbReference type="EMBL" id="TXC93176.1"/>
    </source>
</evidence>
<dbReference type="OrthoDB" id="2629010at2"/>
<keyword evidence="2" id="KW-1185">Reference proteome</keyword>
<protein>
    <recommendedName>
        <fullName evidence="3">YodN</fullName>
    </recommendedName>
</protein>
<accession>A0A5C6W5D9</accession>
<sequence>MKKNRPKFKLGDIVVIVLYGTVGTITKIHFVDDQYVYEVNYSEVLYFENSLQLFSDYDGVVIETEKISIDVHYQIGDIVLVKGYGKSFFKVVGIRTEIWRYEEDGWEDLTYELTRISDGEWLEADEDEISLIISEHEAESFIQQLYLNNTLSDESRYDEFFSHYLNEENQEKPYIKITDELLDMYNDYHTLYQMFCDQDYKDMMQLIIRSLKRYQDPNL</sequence>
<comment type="caution">
    <text evidence="1">The sequence shown here is derived from an EMBL/GenBank/DDBJ whole genome shotgun (WGS) entry which is preliminary data.</text>
</comment>
<gene>
    <name evidence="1" type="ORF">FS935_02995</name>
</gene>
<reference evidence="1 2" key="1">
    <citation type="journal article" date="2005" name="Int. J. Syst. Evol. Microbiol.">
        <title>Bacillus litoralis sp. nov., isolated from a tidal flat of the Yellow Sea in Korea.</title>
        <authorList>
            <person name="Yoon J.H."/>
            <person name="Oh T.K."/>
        </authorList>
    </citation>
    <scope>NUCLEOTIDE SEQUENCE [LARGE SCALE GENOMIC DNA]</scope>
    <source>
        <strain evidence="1 2">SW-211</strain>
    </source>
</reference>
<dbReference type="AlphaFoldDB" id="A0A5C6W5D9"/>
<evidence type="ECO:0008006" key="3">
    <source>
        <dbReference type="Google" id="ProtNLM"/>
    </source>
</evidence>